<dbReference type="STRING" id="1114924.SAMN05216258_104112"/>
<dbReference type="UniPathway" id="UPA00223"/>
<dbReference type="Proteomes" id="UP000199377">
    <property type="component" value="Unassembled WGS sequence"/>
</dbReference>
<keyword evidence="12" id="KW-0249">Electron transport</keyword>
<comment type="pathway">
    <text evidence="4">Carbohydrate metabolism; tricarboxylic acid cycle.</text>
</comment>
<evidence type="ECO:0000256" key="16">
    <source>
        <dbReference type="SAM" id="Phobius"/>
    </source>
</evidence>
<dbReference type="SUPFAM" id="SSF81343">
    <property type="entry name" value="Fumarate reductase respiratory complex transmembrane subunits"/>
    <property type="match status" value="1"/>
</dbReference>
<evidence type="ECO:0000256" key="10">
    <source>
        <dbReference type="ARBA" id="ARBA00022692"/>
    </source>
</evidence>
<evidence type="ECO:0000313" key="18">
    <source>
        <dbReference type="Proteomes" id="UP000199377"/>
    </source>
</evidence>
<evidence type="ECO:0000256" key="4">
    <source>
        <dbReference type="ARBA" id="ARBA00005163"/>
    </source>
</evidence>
<evidence type="ECO:0000256" key="3">
    <source>
        <dbReference type="ARBA" id="ARBA00004141"/>
    </source>
</evidence>
<feature type="transmembrane region" description="Helical" evidence="16">
    <location>
        <begin position="30"/>
        <end position="50"/>
    </location>
</feature>
<dbReference type="InterPro" id="IPR014312">
    <property type="entry name" value="Succ_DH_anchor"/>
</dbReference>
<evidence type="ECO:0000256" key="8">
    <source>
        <dbReference type="ARBA" id="ARBA00022532"/>
    </source>
</evidence>
<sequence length="126" mass="13537">MSYKTDFGRVLGLGSAKQGTGHFWSQRVTAVALIPILIFAIWPLDAAVGLSYEEVRAIYASPFNAIMLILLIAVGFRHMQLGLQVVIEDYVSNPAVRTAALLANTMFCALFGLTGVFAVAKIAFAG</sequence>
<dbReference type="Gene3D" id="1.20.1300.10">
    <property type="entry name" value="Fumarate reductase/succinate dehydrogenase, transmembrane subunit"/>
    <property type="match status" value="1"/>
</dbReference>
<organism evidence="17 18">
    <name type="scientific">Albimonas pacifica</name>
    <dbReference type="NCBI Taxonomy" id="1114924"/>
    <lineage>
        <taxon>Bacteria</taxon>
        <taxon>Pseudomonadati</taxon>
        <taxon>Pseudomonadota</taxon>
        <taxon>Alphaproteobacteria</taxon>
        <taxon>Rhodobacterales</taxon>
        <taxon>Paracoccaceae</taxon>
        <taxon>Albimonas</taxon>
    </lineage>
</organism>
<dbReference type="RefSeq" id="WP_092859416.1">
    <property type="nucleotide sequence ID" value="NZ_FOQH01000004.1"/>
</dbReference>
<accession>A0A1I3F7Q6</accession>
<gene>
    <name evidence="17" type="ORF">SAMN05216258_104112</name>
</gene>
<comment type="subunit">
    <text evidence="5">Part of an enzyme complex containing four subunits: a flavoprotein, an iron-sulfur protein, plus two membrane-anchoring proteins, SdhC and SdhD.</text>
</comment>
<dbReference type="InterPro" id="IPR000701">
    <property type="entry name" value="SuccDH_FuR_B_TM-su"/>
</dbReference>
<keyword evidence="7" id="KW-0813">Transport</keyword>
<reference evidence="17 18" key="1">
    <citation type="submission" date="2016-10" db="EMBL/GenBank/DDBJ databases">
        <authorList>
            <person name="de Groot N.N."/>
        </authorList>
    </citation>
    <scope>NUCLEOTIDE SEQUENCE [LARGE SCALE GENOMIC DNA]</scope>
    <source>
        <strain evidence="17 18">CGMCC 1.11030</strain>
    </source>
</reference>
<feature type="transmembrane region" description="Helical" evidence="16">
    <location>
        <begin position="57"/>
        <end position="79"/>
    </location>
</feature>
<keyword evidence="10 16" id="KW-0812">Transmembrane</keyword>
<dbReference type="InterPro" id="IPR034804">
    <property type="entry name" value="SQR/QFR_C/D"/>
</dbReference>
<dbReference type="CDD" id="cd03495">
    <property type="entry name" value="SQR_TypeC_SdhD_like"/>
    <property type="match status" value="1"/>
</dbReference>
<evidence type="ECO:0000256" key="14">
    <source>
        <dbReference type="ARBA" id="ARBA00023004"/>
    </source>
</evidence>
<evidence type="ECO:0000256" key="5">
    <source>
        <dbReference type="ARBA" id="ARBA00011558"/>
    </source>
</evidence>
<evidence type="ECO:0000256" key="2">
    <source>
        <dbReference type="ARBA" id="ARBA00004050"/>
    </source>
</evidence>
<feature type="transmembrane region" description="Helical" evidence="16">
    <location>
        <begin position="99"/>
        <end position="124"/>
    </location>
</feature>
<evidence type="ECO:0000256" key="15">
    <source>
        <dbReference type="ARBA" id="ARBA00023136"/>
    </source>
</evidence>
<evidence type="ECO:0000256" key="6">
    <source>
        <dbReference type="ARBA" id="ARBA00019425"/>
    </source>
</evidence>
<dbReference type="GO" id="GO:0046872">
    <property type="term" value="F:metal ion binding"/>
    <property type="evidence" value="ECO:0007669"/>
    <property type="project" value="UniProtKB-KW"/>
</dbReference>
<keyword evidence="15 16" id="KW-0472">Membrane</keyword>
<evidence type="ECO:0000256" key="12">
    <source>
        <dbReference type="ARBA" id="ARBA00022982"/>
    </source>
</evidence>
<keyword evidence="13 16" id="KW-1133">Transmembrane helix</keyword>
<name>A0A1I3F7Q6_9RHOB</name>
<evidence type="ECO:0000256" key="11">
    <source>
        <dbReference type="ARBA" id="ARBA00022723"/>
    </source>
</evidence>
<dbReference type="Pfam" id="PF01127">
    <property type="entry name" value="Sdh_cyt"/>
    <property type="match status" value="1"/>
</dbReference>
<comment type="subcellular location">
    <subcellularLocation>
        <location evidence="3">Membrane</location>
        <topology evidence="3">Multi-pass membrane protein</topology>
    </subcellularLocation>
</comment>
<keyword evidence="11" id="KW-0479">Metal-binding</keyword>
<dbReference type="OrthoDB" id="9809280at2"/>
<keyword evidence="14" id="KW-0408">Iron</keyword>
<dbReference type="AlphaFoldDB" id="A0A1I3F7Q6"/>
<dbReference type="EMBL" id="FOQH01000004">
    <property type="protein sequence ID" value="SFI07228.1"/>
    <property type="molecule type" value="Genomic_DNA"/>
</dbReference>
<keyword evidence="18" id="KW-1185">Reference proteome</keyword>
<evidence type="ECO:0000256" key="13">
    <source>
        <dbReference type="ARBA" id="ARBA00022989"/>
    </source>
</evidence>
<dbReference type="NCBIfam" id="TIGR02968">
    <property type="entry name" value="succ_dehyd_anc"/>
    <property type="match status" value="1"/>
</dbReference>
<keyword evidence="9" id="KW-0349">Heme</keyword>
<comment type="function">
    <text evidence="2">Membrane-anchoring subunit of succinate dehydrogenase (SDH).</text>
</comment>
<proteinExistence type="predicted"/>
<evidence type="ECO:0000256" key="1">
    <source>
        <dbReference type="ARBA" id="ARBA00001971"/>
    </source>
</evidence>
<evidence type="ECO:0000256" key="9">
    <source>
        <dbReference type="ARBA" id="ARBA00022617"/>
    </source>
</evidence>
<comment type="cofactor">
    <cofactor evidence="1">
        <name>heme</name>
        <dbReference type="ChEBI" id="CHEBI:30413"/>
    </cofactor>
</comment>
<dbReference type="GO" id="GO:0020037">
    <property type="term" value="F:heme binding"/>
    <property type="evidence" value="ECO:0007669"/>
    <property type="project" value="InterPro"/>
</dbReference>
<dbReference type="GO" id="GO:0016020">
    <property type="term" value="C:membrane"/>
    <property type="evidence" value="ECO:0007669"/>
    <property type="project" value="UniProtKB-SubCell"/>
</dbReference>
<evidence type="ECO:0000256" key="7">
    <source>
        <dbReference type="ARBA" id="ARBA00022448"/>
    </source>
</evidence>
<protein>
    <recommendedName>
        <fullName evidence="6">Succinate dehydrogenase hydrophobic membrane anchor subunit</fullName>
    </recommendedName>
</protein>
<evidence type="ECO:0000313" key="17">
    <source>
        <dbReference type="EMBL" id="SFI07228.1"/>
    </source>
</evidence>
<keyword evidence="8" id="KW-0816">Tricarboxylic acid cycle</keyword>
<dbReference type="GO" id="GO:0006099">
    <property type="term" value="P:tricarboxylic acid cycle"/>
    <property type="evidence" value="ECO:0007669"/>
    <property type="project" value="UniProtKB-UniPathway"/>
</dbReference>